<reference evidence="2" key="1">
    <citation type="submission" date="2016-10" db="EMBL/GenBank/DDBJ databases">
        <authorList>
            <person name="Varghese N."/>
        </authorList>
    </citation>
    <scope>NUCLEOTIDE SEQUENCE [LARGE SCALE GENOMIC DNA]</scope>
    <source>
        <strain evidence="2">CGMCC 1.12284</strain>
    </source>
</reference>
<evidence type="ECO:0000313" key="2">
    <source>
        <dbReference type="Proteomes" id="UP000183275"/>
    </source>
</evidence>
<dbReference type="AlphaFoldDB" id="A0A1I0P7V7"/>
<dbReference type="RefSeq" id="WP_049992288.1">
    <property type="nucleotide sequence ID" value="NZ_FOIS01000003.1"/>
</dbReference>
<name>A0A1I0P7V7_9EURY</name>
<protein>
    <submittedName>
        <fullName evidence="1">Uncharacterized protein</fullName>
    </submittedName>
</protein>
<organism evidence="1 2">
    <name type="scientific">Natrinema salifodinae</name>
    <dbReference type="NCBI Taxonomy" id="1202768"/>
    <lineage>
        <taxon>Archaea</taxon>
        <taxon>Methanobacteriati</taxon>
        <taxon>Methanobacteriota</taxon>
        <taxon>Stenosarchaea group</taxon>
        <taxon>Halobacteria</taxon>
        <taxon>Halobacteriales</taxon>
        <taxon>Natrialbaceae</taxon>
        <taxon>Natrinema</taxon>
    </lineage>
</organism>
<accession>A0A1I0P7V7</accession>
<dbReference type="EMBL" id="FOIS01000003">
    <property type="protein sequence ID" value="SEW10297.1"/>
    <property type="molecule type" value="Genomic_DNA"/>
</dbReference>
<dbReference type="OrthoDB" id="346267at2157"/>
<dbReference type="Proteomes" id="UP000183275">
    <property type="component" value="Unassembled WGS sequence"/>
</dbReference>
<evidence type="ECO:0000313" key="1">
    <source>
        <dbReference type="EMBL" id="SEW10297.1"/>
    </source>
</evidence>
<proteinExistence type="predicted"/>
<gene>
    <name evidence="1" type="ORF">SAMN05216285_2245</name>
</gene>
<sequence length="309" mass="32344">MTGAGAATLAFAKEQTFMGDLVDSDSDGTPEYWKFGRDPTVTDLELDRALSNMSEGDQAEYVESIAGNLEGAFGVEAVVSSDVHSDVEDLVFNNADGTGFTPGRAASGRVYTGIDYLDGTAERELVGCVPLDYSVSYQQGETVTYSLSMGYADENLNTSITPSSINGVTDGTSAAWHGVDLTIDGTTVAKLQEAELSISNISRFQRGASHIAEDAVLARPETELTVDAIFTGPSRTELAYGSAGATTTAARMNSVSGALDIAVDGASVSTYNLAKLKPTMHSWSDLITDGDTDTTDSTTFNVTGGVTVN</sequence>
<dbReference type="eggNOG" id="arCOG11799">
    <property type="taxonomic scope" value="Archaea"/>
</dbReference>
<keyword evidence="2" id="KW-1185">Reference proteome</keyword>
<dbReference type="STRING" id="1202768.SAMN05216285_2245"/>